<reference evidence="5" key="1">
    <citation type="submission" date="2020-07" db="EMBL/GenBank/DDBJ databases">
        <title>A long reads based de novo assembly of the rainbow trout Arlee double haploid line genome.</title>
        <authorList>
            <person name="Gao G."/>
            <person name="Palti Y."/>
        </authorList>
    </citation>
    <scope>NUCLEOTIDE SEQUENCE [LARGE SCALE GENOMIC DNA]</scope>
</reference>
<dbReference type="InterPro" id="IPR013783">
    <property type="entry name" value="Ig-like_fold"/>
</dbReference>
<dbReference type="PANTHER" id="PTHR11860">
    <property type="entry name" value="POLYMERIC-IMMUNOGLOBULIN RECEPTOR"/>
    <property type="match status" value="1"/>
</dbReference>
<dbReference type="AlphaFoldDB" id="A0A8C7Q4R9"/>
<dbReference type="Ensembl" id="ENSOMYT00000034512.2">
    <property type="protein sequence ID" value="ENSOMYP00000031654.2"/>
    <property type="gene ID" value="ENSOMYG00000014828.2"/>
</dbReference>
<dbReference type="GeneTree" id="ENSGT01030000234963"/>
<keyword evidence="3" id="KW-0472">Membrane</keyword>
<dbReference type="PANTHER" id="PTHR11860:SF118">
    <property type="entry name" value="CMRF35-LIKE MOLECULE 3-RELATED"/>
    <property type="match status" value="1"/>
</dbReference>
<protein>
    <recommendedName>
        <fullName evidence="4">Immunoglobulin V-set domain-containing protein</fullName>
    </recommendedName>
</protein>
<dbReference type="GO" id="GO:0004888">
    <property type="term" value="F:transmembrane signaling receptor activity"/>
    <property type="evidence" value="ECO:0007669"/>
    <property type="project" value="TreeGrafter"/>
</dbReference>
<evidence type="ECO:0000256" key="2">
    <source>
        <dbReference type="ARBA" id="ARBA00022692"/>
    </source>
</evidence>
<reference evidence="5" key="2">
    <citation type="submission" date="2025-08" db="UniProtKB">
        <authorList>
            <consortium name="Ensembl"/>
        </authorList>
    </citation>
    <scope>IDENTIFICATION</scope>
</reference>
<feature type="domain" description="Immunoglobulin V-set" evidence="4">
    <location>
        <begin position="37"/>
        <end position="116"/>
    </location>
</feature>
<evidence type="ECO:0000313" key="5">
    <source>
        <dbReference type="Ensembl" id="ENSOMYP00000031654.2"/>
    </source>
</evidence>
<proteinExistence type="predicted"/>
<comment type="subcellular location">
    <subcellularLocation>
        <location evidence="1">Membrane</location>
    </subcellularLocation>
</comment>
<reference evidence="5" key="3">
    <citation type="submission" date="2025-09" db="UniProtKB">
        <authorList>
            <consortium name="Ensembl"/>
        </authorList>
    </citation>
    <scope>IDENTIFICATION</scope>
</reference>
<name>A0A8C7Q4R9_ONCMY</name>
<dbReference type="InterPro" id="IPR050671">
    <property type="entry name" value="CD300_family_receptors"/>
</dbReference>
<evidence type="ECO:0000313" key="6">
    <source>
        <dbReference type="Proteomes" id="UP000694395"/>
    </source>
</evidence>
<evidence type="ECO:0000256" key="3">
    <source>
        <dbReference type="ARBA" id="ARBA00023136"/>
    </source>
</evidence>
<evidence type="ECO:0000259" key="4">
    <source>
        <dbReference type="Pfam" id="PF07686"/>
    </source>
</evidence>
<accession>A0A8C7Q4R9</accession>
<dbReference type="InterPro" id="IPR036179">
    <property type="entry name" value="Ig-like_dom_sf"/>
</dbReference>
<dbReference type="Pfam" id="PF07686">
    <property type="entry name" value="V-set"/>
    <property type="match status" value="1"/>
</dbReference>
<keyword evidence="2" id="KW-0812">Transmembrane</keyword>
<organism evidence="5 6">
    <name type="scientific">Oncorhynchus mykiss</name>
    <name type="common">Rainbow trout</name>
    <name type="synonym">Salmo gairdneri</name>
    <dbReference type="NCBI Taxonomy" id="8022"/>
    <lineage>
        <taxon>Eukaryota</taxon>
        <taxon>Metazoa</taxon>
        <taxon>Chordata</taxon>
        <taxon>Craniata</taxon>
        <taxon>Vertebrata</taxon>
        <taxon>Euteleostomi</taxon>
        <taxon>Actinopterygii</taxon>
        <taxon>Neopterygii</taxon>
        <taxon>Teleostei</taxon>
        <taxon>Protacanthopterygii</taxon>
        <taxon>Salmoniformes</taxon>
        <taxon>Salmonidae</taxon>
        <taxon>Salmoninae</taxon>
        <taxon>Oncorhynchus</taxon>
    </lineage>
</organism>
<dbReference type="Proteomes" id="UP000694395">
    <property type="component" value="Chromosome 9"/>
</dbReference>
<dbReference type="InterPro" id="IPR013106">
    <property type="entry name" value="Ig_V-set"/>
</dbReference>
<dbReference type="GO" id="GO:0005886">
    <property type="term" value="C:plasma membrane"/>
    <property type="evidence" value="ECO:0007669"/>
    <property type="project" value="TreeGrafter"/>
</dbReference>
<dbReference type="SUPFAM" id="SSF48726">
    <property type="entry name" value="Immunoglobulin"/>
    <property type="match status" value="1"/>
</dbReference>
<sequence length="168" mass="19081">MRHFPRAGRRPLELCKHLTMMDFLCCDAKLSKFGAHGYEGGALDIECSYPDGYQYKPKYLCRHPCSNSDILIRSVKGEAFVPVGRFSVYDNVHGCTFIVSIQNLELQDSGHYYCGLDKWGRDVLTKVEISVSKDFVELFSLCPWTIDVLHCGCTWSTPQKTINVTLTE</sequence>
<keyword evidence="6" id="KW-1185">Reference proteome</keyword>
<dbReference type="Gene3D" id="2.60.40.10">
    <property type="entry name" value="Immunoglobulins"/>
    <property type="match status" value="1"/>
</dbReference>
<evidence type="ECO:0000256" key="1">
    <source>
        <dbReference type="ARBA" id="ARBA00004370"/>
    </source>
</evidence>